<evidence type="ECO:0000313" key="1">
    <source>
        <dbReference type="EMBL" id="MFC3963494.1"/>
    </source>
</evidence>
<reference evidence="2" key="1">
    <citation type="journal article" date="2019" name="Int. J. Syst. Evol. Microbiol.">
        <title>The Global Catalogue of Microorganisms (GCM) 10K type strain sequencing project: providing services to taxonomists for standard genome sequencing and annotation.</title>
        <authorList>
            <consortium name="The Broad Institute Genomics Platform"/>
            <consortium name="The Broad Institute Genome Sequencing Center for Infectious Disease"/>
            <person name="Wu L."/>
            <person name="Ma J."/>
        </authorList>
    </citation>
    <scope>NUCLEOTIDE SEQUENCE [LARGE SCALE GENOMIC DNA]</scope>
    <source>
        <strain evidence="2">CGMCC 4.7330</strain>
    </source>
</reference>
<organism evidence="1 2">
    <name type="scientific">Nocardia jiangsuensis</name>
    <dbReference type="NCBI Taxonomy" id="1691563"/>
    <lineage>
        <taxon>Bacteria</taxon>
        <taxon>Bacillati</taxon>
        <taxon>Actinomycetota</taxon>
        <taxon>Actinomycetes</taxon>
        <taxon>Mycobacteriales</taxon>
        <taxon>Nocardiaceae</taxon>
        <taxon>Nocardia</taxon>
    </lineage>
</organism>
<dbReference type="EMBL" id="JBHSAX010000014">
    <property type="protein sequence ID" value="MFC3963494.1"/>
    <property type="molecule type" value="Genomic_DNA"/>
</dbReference>
<name>A0ABV8DUJ1_9NOCA</name>
<gene>
    <name evidence="1" type="ORF">ACFO0B_16005</name>
</gene>
<dbReference type="Proteomes" id="UP001595696">
    <property type="component" value="Unassembled WGS sequence"/>
</dbReference>
<comment type="caution">
    <text evidence="1">The sequence shown here is derived from an EMBL/GenBank/DDBJ whole genome shotgun (WGS) entry which is preliminary data.</text>
</comment>
<keyword evidence="2" id="KW-1185">Reference proteome</keyword>
<proteinExistence type="predicted"/>
<sequence length="245" mass="27079">MSVGKSPDLELRSGIVEALVHECAINGFEVEKRGGDPDWLWFRRRPEGAPASVQQLVSAYLASRRAGGFVIRGHAFLFSAAVGQFLEGIPAEARLDSPVVDPDSVNYVDHEGFDSLVQPKDLSLVFPIPVVHEVAEGVGKYLSTVNGPVSTWFSARETLDDLKTLAVTPHEPGVPESVLPNRFRGTVVLCLVERRPDDAAALMDWYLSRDSLHFMDSLERARAFELALRGYFREYTDLRGGHTIS</sequence>
<protein>
    <submittedName>
        <fullName evidence="1">Uncharacterized protein</fullName>
    </submittedName>
</protein>
<dbReference type="RefSeq" id="WP_378613243.1">
    <property type="nucleotide sequence ID" value="NZ_JBHSAX010000014.1"/>
</dbReference>
<accession>A0ABV8DUJ1</accession>
<evidence type="ECO:0000313" key="2">
    <source>
        <dbReference type="Proteomes" id="UP001595696"/>
    </source>
</evidence>